<feature type="compositionally biased region" description="Gly residues" evidence="14">
    <location>
        <begin position="1"/>
        <end position="19"/>
    </location>
</feature>
<keyword evidence="8" id="KW-0206">Cytoskeleton</keyword>
<protein>
    <recommendedName>
        <fullName evidence="12">Leucine-rich repeat and coiled-coil domain-containing protein 1</fullName>
    </recommendedName>
</protein>
<feature type="coiled-coil region" evidence="13">
    <location>
        <begin position="782"/>
        <end position="932"/>
    </location>
</feature>
<evidence type="ECO:0000256" key="5">
    <source>
        <dbReference type="ARBA" id="ARBA00022737"/>
    </source>
</evidence>
<feature type="coiled-coil region" evidence="13">
    <location>
        <begin position="959"/>
        <end position="990"/>
    </location>
</feature>
<feature type="coiled-coil region" evidence="13">
    <location>
        <begin position="414"/>
        <end position="539"/>
    </location>
</feature>
<keyword evidence="6" id="KW-0498">Mitosis</keyword>
<dbReference type="FunFam" id="3.80.10.10:FF:000148">
    <property type="entry name" value="Leucine rich repeat and coiled-coil centrosomal protein 1"/>
    <property type="match status" value="1"/>
</dbReference>
<feature type="region of interest" description="Disordered" evidence="14">
    <location>
        <begin position="294"/>
        <end position="389"/>
    </location>
</feature>
<dbReference type="SMART" id="SM00365">
    <property type="entry name" value="LRR_SD22"/>
    <property type="match status" value="3"/>
</dbReference>
<feature type="coiled-coil region" evidence="13">
    <location>
        <begin position="565"/>
        <end position="714"/>
    </location>
</feature>
<evidence type="ECO:0000256" key="12">
    <source>
        <dbReference type="ARBA" id="ARBA00067351"/>
    </source>
</evidence>
<evidence type="ECO:0000256" key="3">
    <source>
        <dbReference type="ARBA" id="ARBA00022614"/>
    </source>
</evidence>
<dbReference type="GO" id="GO:0005737">
    <property type="term" value="C:cytoplasm"/>
    <property type="evidence" value="ECO:0007669"/>
    <property type="project" value="TreeGrafter"/>
</dbReference>
<evidence type="ECO:0000313" key="16">
    <source>
        <dbReference type="Proteomes" id="UP000694556"/>
    </source>
</evidence>
<name>A0A8C3BE58_CAIMO</name>
<dbReference type="GO" id="GO:0005814">
    <property type="term" value="C:centriole"/>
    <property type="evidence" value="ECO:0007669"/>
    <property type="project" value="UniProtKB-SubCell"/>
</dbReference>
<dbReference type="InterPro" id="IPR032675">
    <property type="entry name" value="LRR_dom_sf"/>
</dbReference>
<keyword evidence="2" id="KW-0963">Cytoplasm</keyword>
<keyword evidence="16" id="KW-1185">Reference proteome</keyword>
<feature type="compositionally biased region" description="Basic and acidic residues" evidence="14">
    <location>
        <begin position="309"/>
        <end position="329"/>
    </location>
</feature>
<evidence type="ECO:0000256" key="1">
    <source>
        <dbReference type="ARBA" id="ARBA00004114"/>
    </source>
</evidence>
<dbReference type="Gene3D" id="3.80.10.10">
    <property type="entry name" value="Ribonuclease Inhibitor"/>
    <property type="match status" value="2"/>
</dbReference>
<dbReference type="SUPFAM" id="SSF52058">
    <property type="entry name" value="L domain-like"/>
    <property type="match status" value="1"/>
</dbReference>
<evidence type="ECO:0000256" key="11">
    <source>
        <dbReference type="ARBA" id="ARBA00061329"/>
    </source>
</evidence>
<proteinExistence type="inferred from homology"/>
<evidence type="ECO:0000313" key="15">
    <source>
        <dbReference type="Ensembl" id="ENSCMMP00000003256.1"/>
    </source>
</evidence>
<evidence type="ECO:0000256" key="7">
    <source>
        <dbReference type="ARBA" id="ARBA00023054"/>
    </source>
</evidence>
<dbReference type="Proteomes" id="UP000694556">
    <property type="component" value="Chromosome 2"/>
</dbReference>
<comment type="function">
    <text evidence="10">Required for the organization of the mitotic spindle. Maintains the structural integrity of centrosomes during mitosis.</text>
</comment>
<dbReference type="InterPro" id="IPR001611">
    <property type="entry name" value="Leu-rich_rpt"/>
</dbReference>
<keyword evidence="7 13" id="KW-0175">Coiled coil</keyword>
<organism evidence="15 16">
    <name type="scientific">Cairina moschata</name>
    <name type="common">Muscovy duck</name>
    <dbReference type="NCBI Taxonomy" id="8855"/>
    <lineage>
        <taxon>Eukaryota</taxon>
        <taxon>Metazoa</taxon>
        <taxon>Chordata</taxon>
        <taxon>Craniata</taxon>
        <taxon>Vertebrata</taxon>
        <taxon>Euteleostomi</taxon>
        <taxon>Archelosauria</taxon>
        <taxon>Archosauria</taxon>
        <taxon>Dinosauria</taxon>
        <taxon>Saurischia</taxon>
        <taxon>Theropoda</taxon>
        <taxon>Coelurosauria</taxon>
        <taxon>Aves</taxon>
        <taxon>Neognathae</taxon>
        <taxon>Galloanserae</taxon>
        <taxon>Anseriformes</taxon>
        <taxon>Anatidae</taxon>
        <taxon>Anatinae</taxon>
        <taxon>Cairina</taxon>
    </lineage>
</organism>
<keyword evidence="4" id="KW-0132">Cell division</keyword>
<reference evidence="15" key="2">
    <citation type="submission" date="2025-08" db="UniProtKB">
        <authorList>
            <consortium name="Ensembl"/>
        </authorList>
    </citation>
    <scope>IDENTIFICATION</scope>
</reference>
<accession>A0A8C3BE58</accession>
<dbReference type="Pfam" id="PF12799">
    <property type="entry name" value="LRR_4"/>
    <property type="match status" value="1"/>
</dbReference>
<sequence>MAAERGGPGQPGLAEGGGQSLLDVARGSEPQTLDASRRRLARIEGLGRLRGLQHLDLSANRIRRIEGLSALGSLRTLNLSGNLITKVEGLENLFNLTALNLSYNHIHDLSGFQCLHGTSYKLSCIDLHSNCINDINHLLHCLKGLHCLTNLTLEKNGKTNPVCQTAGYRETLLQTLPQLMVLDGISVYGEPVDLAEGNLNNLQCLENILDCLVSPGSPSPKHQNDVALPVVTPHIDQALAYFRQRTKVPAQSSVSSSTELVSSSEPEKAILDKIQSEIRIKKIEDQISEILQKVSEASRREAPPNVLKPKRDTDPTSESDHESGKESNKKVVKRSKIPTYHRTTLSTRCHSNHPKSKVTNREERSSSKRPHSHQRDSNLNSSSDAPDLEVVGRRAEILTGRQSNLEKVDEMNSNATEESTYRALIQELDQEKERRWKAEQAEKKLTEHVKELQKHAKEEKNIQSMAVYTTERLKELILKERDAKTRLQADIQQLKGETERLTNELNKAKNKEAEHQKAMQALEETLSKMETQRLQQRAIEMKHVQEAELKASANEREVQLLRISLRQQREKVKQLHELLILKEQEQRKELETRVALHGPEFQDALSKEVAKEEQRHEQRVKEFQEKINMLNQKYTELEDEFRLALTIEAKRFKEVKENFENAAADLVEHQQTLFHLQQKEKEMTSLIQDLTSIVKEQKAKIAELMKSNQEATANVKCRTEELETVIEQDKAKAVQVELLKKENGKLISQLTAQESVIDGLKMERKIWGQELAQQGAHLSQDRGKLEAKIEVLTNEIETLKKQKEQDSDTIRIKNKIVDDQTETIRRLKESLQEKDQQVRKQHEENKKAQKLLQVQLDEKAVEFEELMEKLERQNERKEQLRQQLEEKEVELDDIKKAHSALKKKWQGKGELLSQLEVQVKHMKESFDTKEKKLIEERNKSLQTQRIAMEKLHEMDDAFRKQLESVLAAHEAELVQLANEKQKQIEAANEKVILILDKCLFYLYFILLCTLREYLELYCHGVLCSSKVVHCVTVTNRYPTIIFACIDKECLLYQILHLTHPCLC</sequence>
<dbReference type="GO" id="GO:0051301">
    <property type="term" value="P:cell division"/>
    <property type="evidence" value="ECO:0007669"/>
    <property type="project" value="UniProtKB-KW"/>
</dbReference>
<evidence type="ECO:0000256" key="14">
    <source>
        <dbReference type="SAM" id="MobiDB-lite"/>
    </source>
</evidence>
<reference evidence="15" key="3">
    <citation type="submission" date="2025-09" db="UniProtKB">
        <authorList>
            <consortium name="Ensembl"/>
        </authorList>
    </citation>
    <scope>IDENTIFICATION</scope>
</reference>
<evidence type="ECO:0000256" key="4">
    <source>
        <dbReference type="ARBA" id="ARBA00022618"/>
    </source>
</evidence>
<dbReference type="PROSITE" id="PS51450">
    <property type="entry name" value="LRR"/>
    <property type="match status" value="4"/>
</dbReference>
<evidence type="ECO:0000256" key="8">
    <source>
        <dbReference type="ARBA" id="ARBA00023212"/>
    </source>
</evidence>
<dbReference type="AlphaFoldDB" id="A0A8C3BE58"/>
<dbReference type="InterPro" id="IPR003591">
    <property type="entry name" value="Leu-rich_rpt_typical-subtyp"/>
</dbReference>
<evidence type="ECO:0000256" key="13">
    <source>
        <dbReference type="SAM" id="Coils"/>
    </source>
</evidence>
<dbReference type="SMART" id="SM00369">
    <property type="entry name" value="LRR_TYP"/>
    <property type="match status" value="3"/>
</dbReference>
<keyword evidence="3" id="KW-0433">Leucine-rich repeat</keyword>
<reference evidence="15" key="1">
    <citation type="submission" date="2018-09" db="EMBL/GenBank/DDBJ databases">
        <title>Common duck and Muscovy duck high density SNP chip.</title>
        <authorList>
            <person name="Vignal A."/>
            <person name="Thebault N."/>
            <person name="Warren W.C."/>
        </authorList>
    </citation>
    <scope>NUCLEOTIDE SEQUENCE [LARGE SCALE GENOMIC DNA]</scope>
</reference>
<dbReference type="InterPro" id="IPR025875">
    <property type="entry name" value="Leu-rich_rpt_4"/>
</dbReference>
<keyword evidence="5" id="KW-0677">Repeat</keyword>
<dbReference type="GO" id="GO:0005813">
    <property type="term" value="C:centrosome"/>
    <property type="evidence" value="ECO:0007669"/>
    <property type="project" value="TreeGrafter"/>
</dbReference>
<evidence type="ECO:0000256" key="2">
    <source>
        <dbReference type="ARBA" id="ARBA00022490"/>
    </source>
</evidence>
<dbReference type="PANTHER" id="PTHR15454">
    <property type="entry name" value="NISCHARIN RELATED"/>
    <property type="match status" value="1"/>
</dbReference>
<dbReference type="Ensembl" id="ENSCMMT00000003649.1">
    <property type="protein sequence ID" value="ENSCMMP00000003256.1"/>
    <property type="gene ID" value="ENSCMMG00000002108.1"/>
</dbReference>
<comment type="similarity">
    <text evidence="11">Belongs to the LRRCC1 family.</text>
</comment>
<evidence type="ECO:0000256" key="9">
    <source>
        <dbReference type="ARBA" id="ARBA00023306"/>
    </source>
</evidence>
<comment type="subcellular location">
    <subcellularLocation>
        <location evidence="1">Cytoplasm</location>
        <location evidence="1">Cytoskeleton</location>
        <location evidence="1">Microtubule organizing center</location>
        <location evidence="1">Centrosome</location>
        <location evidence="1">Centriole</location>
    </subcellularLocation>
</comment>
<feature type="region of interest" description="Disordered" evidence="14">
    <location>
        <begin position="1"/>
        <end position="21"/>
    </location>
</feature>
<dbReference type="PANTHER" id="PTHR15454:SF34">
    <property type="entry name" value="LEUCINE-RICH REPEAT AND COILED-COIL DOMAIN-CONTAINING PROTEIN 1"/>
    <property type="match status" value="1"/>
</dbReference>
<keyword evidence="9" id="KW-0131">Cell cycle</keyword>
<evidence type="ECO:0000256" key="6">
    <source>
        <dbReference type="ARBA" id="ARBA00022776"/>
    </source>
</evidence>
<evidence type="ECO:0000256" key="10">
    <source>
        <dbReference type="ARBA" id="ARBA00054059"/>
    </source>
</evidence>